<dbReference type="PRINTS" id="PR00032">
    <property type="entry name" value="HTHARAC"/>
</dbReference>
<dbReference type="PANTHER" id="PTHR47894:SF1">
    <property type="entry name" value="HTH-TYPE TRANSCRIPTIONAL REGULATOR VQSM"/>
    <property type="match status" value="1"/>
</dbReference>
<dbReference type="GO" id="GO:0003700">
    <property type="term" value="F:DNA-binding transcription factor activity"/>
    <property type="evidence" value="ECO:0007669"/>
    <property type="project" value="InterPro"/>
</dbReference>
<evidence type="ECO:0000313" key="5">
    <source>
        <dbReference type="EMBL" id="TBO31436.1"/>
    </source>
</evidence>
<name>A0A4Q9H4A9_9BURK</name>
<dbReference type="Gene3D" id="1.10.10.60">
    <property type="entry name" value="Homeodomain-like"/>
    <property type="match status" value="1"/>
</dbReference>
<dbReference type="InterPro" id="IPR032687">
    <property type="entry name" value="AraC-type_N"/>
</dbReference>
<keyword evidence="2" id="KW-0238">DNA-binding</keyword>
<evidence type="ECO:0000259" key="4">
    <source>
        <dbReference type="PROSITE" id="PS01124"/>
    </source>
</evidence>
<comment type="caution">
    <text evidence="5">The sequence shown here is derived from an EMBL/GenBank/DDBJ whole genome shotgun (WGS) entry which is preliminary data.</text>
</comment>
<proteinExistence type="predicted"/>
<dbReference type="RefSeq" id="WP_130967890.1">
    <property type="nucleotide sequence ID" value="NZ_SIXI01000003.1"/>
</dbReference>
<reference evidence="5 6" key="1">
    <citation type="submission" date="2019-02" db="EMBL/GenBank/DDBJ databases">
        <title>Aquabacterium sp. strain KMB7.</title>
        <authorList>
            <person name="Chen W.-M."/>
        </authorList>
    </citation>
    <scope>NUCLEOTIDE SEQUENCE [LARGE SCALE GENOMIC DNA]</scope>
    <source>
        <strain evidence="5 6">KMB7</strain>
    </source>
</reference>
<keyword evidence="6" id="KW-1185">Reference proteome</keyword>
<dbReference type="Pfam" id="PF12833">
    <property type="entry name" value="HTH_18"/>
    <property type="match status" value="1"/>
</dbReference>
<dbReference type="Pfam" id="PF12625">
    <property type="entry name" value="Arabinose_bd"/>
    <property type="match status" value="1"/>
</dbReference>
<dbReference type="InterPro" id="IPR020449">
    <property type="entry name" value="Tscrpt_reg_AraC-type_HTH"/>
</dbReference>
<dbReference type="PROSITE" id="PS01124">
    <property type="entry name" value="HTH_ARAC_FAMILY_2"/>
    <property type="match status" value="1"/>
</dbReference>
<evidence type="ECO:0000313" key="6">
    <source>
        <dbReference type="Proteomes" id="UP000292120"/>
    </source>
</evidence>
<protein>
    <submittedName>
        <fullName evidence="5">AraC family transcriptional regulator</fullName>
    </submittedName>
</protein>
<dbReference type="GO" id="GO:0005829">
    <property type="term" value="C:cytosol"/>
    <property type="evidence" value="ECO:0007669"/>
    <property type="project" value="TreeGrafter"/>
</dbReference>
<organism evidence="5 6">
    <name type="scientific">Aquabacterium lacunae</name>
    <dbReference type="NCBI Taxonomy" id="2528630"/>
    <lineage>
        <taxon>Bacteria</taxon>
        <taxon>Pseudomonadati</taxon>
        <taxon>Pseudomonadota</taxon>
        <taxon>Betaproteobacteria</taxon>
        <taxon>Burkholderiales</taxon>
        <taxon>Aquabacterium</taxon>
    </lineage>
</organism>
<keyword evidence="3" id="KW-0804">Transcription</keyword>
<keyword evidence="1" id="KW-0805">Transcription regulation</keyword>
<sequence>MNFWDFKRSTASVRLLVEFGQEQGLDATRLLARSRLKPADLSDPVIELEAEQELCVVANLLRACKQPGLGLDVGMRYNFALYGLWGLGLISSATAGDALALALRTIPLTFAFCRISGAMDGELFAVNFEPPDVEPALQRFLVERDVAAASRLMKETLGPAFALSRFTFQHAAERGAASVDELTRMAGIRPEFGARRNSLCLAPQLLALPLPQANPVTVAMCERACDELMAKRRARLGTAECLRQYLAAAPAQAMPDLPQAARALGLSERTLKRRLQEEGLSYRMLLADVRGQQAQGLLNDGTLSLTQIAEHMGFSDLSSFSQAYKRWFGVAPSVGRGQLPAAR</sequence>
<dbReference type="InterPro" id="IPR018060">
    <property type="entry name" value="HTH_AraC"/>
</dbReference>
<evidence type="ECO:0000256" key="2">
    <source>
        <dbReference type="ARBA" id="ARBA00023125"/>
    </source>
</evidence>
<dbReference type="PANTHER" id="PTHR47894">
    <property type="entry name" value="HTH-TYPE TRANSCRIPTIONAL REGULATOR GADX"/>
    <property type="match status" value="1"/>
</dbReference>
<evidence type="ECO:0000256" key="3">
    <source>
        <dbReference type="ARBA" id="ARBA00023163"/>
    </source>
</evidence>
<gene>
    <name evidence="5" type="ORF">EYS42_09390</name>
</gene>
<accession>A0A4Q9H4A9</accession>
<dbReference type="EMBL" id="SIXI01000003">
    <property type="protein sequence ID" value="TBO31436.1"/>
    <property type="molecule type" value="Genomic_DNA"/>
</dbReference>
<dbReference type="InterPro" id="IPR009057">
    <property type="entry name" value="Homeodomain-like_sf"/>
</dbReference>
<dbReference type="OrthoDB" id="6506763at2"/>
<feature type="domain" description="HTH araC/xylS-type" evidence="4">
    <location>
        <begin position="240"/>
        <end position="338"/>
    </location>
</feature>
<dbReference type="SMART" id="SM00342">
    <property type="entry name" value="HTH_ARAC"/>
    <property type="match status" value="1"/>
</dbReference>
<dbReference type="GO" id="GO:0000976">
    <property type="term" value="F:transcription cis-regulatory region binding"/>
    <property type="evidence" value="ECO:0007669"/>
    <property type="project" value="TreeGrafter"/>
</dbReference>
<dbReference type="Proteomes" id="UP000292120">
    <property type="component" value="Unassembled WGS sequence"/>
</dbReference>
<dbReference type="AlphaFoldDB" id="A0A4Q9H4A9"/>
<evidence type="ECO:0000256" key="1">
    <source>
        <dbReference type="ARBA" id="ARBA00023015"/>
    </source>
</evidence>
<dbReference type="SUPFAM" id="SSF46689">
    <property type="entry name" value="Homeodomain-like"/>
    <property type="match status" value="1"/>
</dbReference>